<proteinExistence type="predicted"/>
<feature type="signal peptide" evidence="1">
    <location>
        <begin position="1"/>
        <end position="16"/>
    </location>
</feature>
<dbReference type="SMART" id="SM00034">
    <property type="entry name" value="CLECT"/>
    <property type="match status" value="1"/>
</dbReference>
<evidence type="ECO:0000259" key="2">
    <source>
        <dbReference type="PROSITE" id="PS50041"/>
    </source>
</evidence>
<dbReference type="Pfam" id="PF00059">
    <property type="entry name" value="Lectin_C"/>
    <property type="match status" value="1"/>
</dbReference>
<dbReference type="Ensembl" id="ENSCCRT00000092934.2">
    <property type="protein sequence ID" value="ENSCCRP00000085532.2"/>
    <property type="gene ID" value="ENSCCRG00000046610.2"/>
</dbReference>
<keyword evidence="1" id="KW-0732">Signal</keyword>
<evidence type="ECO:0000313" key="4">
    <source>
        <dbReference type="Proteomes" id="UP001108240"/>
    </source>
</evidence>
<feature type="domain" description="C-type lectin" evidence="2">
    <location>
        <begin position="19"/>
        <end position="127"/>
    </location>
</feature>
<dbReference type="PROSITE" id="PS50041">
    <property type="entry name" value="C_TYPE_LECTIN_2"/>
    <property type="match status" value="1"/>
</dbReference>
<dbReference type="SUPFAM" id="SSF56436">
    <property type="entry name" value="C-type lectin-like"/>
    <property type="match status" value="1"/>
</dbReference>
<name>A0A8C1F296_CYPCA</name>
<dbReference type="InterPro" id="IPR016187">
    <property type="entry name" value="CTDL_fold"/>
</dbReference>
<reference evidence="3" key="1">
    <citation type="submission" date="2025-08" db="UniProtKB">
        <authorList>
            <consortium name="Ensembl"/>
        </authorList>
    </citation>
    <scope>IDENTIFICATION</scope>
</reference>
<dbReference type="Gene3D" id="3.10.100.10">
    <property type="entry name" value="Mannose-Binding Protein A, subunit A"/>
    <property type="match status" value="1"/>
</dbReference>
<sequence length="172" mass="19985">MTLTGLLLFVLGLTTGENYRIHIYVSTPMTGNRAFTYCKQYYTDLSTITSQEEHQLLVATAGGTFSEAWIGLYRAVKKTDTWIWSDGQSYNFTKLNVNNSEDLDCVYATELEWYNGFCPDKRPFFCYFNYTLNLHANVLSPFCCEVFTDFYKVNVRISFIQLVIFQDEHLLD</sequence>
<evidence type="ECO:0000256" key="1">
    <source>
        <dbReference type="SAM" id="SignalP"/>
    </source>
</evidence>
<dbReference type="AlphaFoldDB" id="A0A8C1F296"/>
<dbReference type="PANTHER" id="PTHR45784:SF8">
    <property type="entry name" value="C-TYPE MANNOSE RECEPTOR 2-RELATED"/>
    <property type="match status" value="1"/>
</dbReference>
<dbReference type="InterPro" id="IPR001304">
    <property type="entry name" value="C-type_lectin-like"/>
</dbReference>
<reference evidence="3" key="2">
    <citation type="submission" date="2025-09" db="UniProtKB">
        <authorList>
            <consortium name="Ensembl"/>
        </authorList>
    </citation>
    <scope>IDENTIFICATION</scope>
</reference>
<feature type="chain" id="PRO_5039954029" description="C-type lectin domain-containing protein" evidence="1">
    <location>
        <begin position="17"/>
        <end position="172"/>
    </location>
</feature>
<dbReference type="Proteomes" id="UP001108240">
    <property type="component" value="Unplaced"/>
</dbReference>
<protein>
    <recommendedName>
        <fullName evidence="2">C-type lectin domain-containing protein</fullName>
    </recommendedName>
</protein>
<dbReference type="InterPro" id="IPR016186">
    <property type="entry name" value="C-type_lectin-like/link_sf"/>
</dbReference>
<evidence type="ECO:0000313" key="3">
    <source>
        <dbReference type="Ensembl" id="ENSCCRP00000085532.2"/>
    </source>
</evidence>
<keyword evidence="4" id="KW-1185">Reference proteome</keyword>
<organism evidence="3 4">
    <name type="scientific">Cyprinus carpio carpio</name>
    <dbReference type="NCBI Taxonomy" id="630221"/>
    <lineage>
        <taxon>Eukaryota</taxon>
        <taxon>Metazoa</taxon>
        <taxon>Chordata</taxon>
        <taxon>Craniata</taxon>
        <taxon>Vertebrata</taxon>
        <taxon>Euteleostomi</taxon>
        <taxon>Actinopterygii</taxon>
        <taxon>Neopterygii</taxon>
        <taxon>Teleostei</taxon>
        <taxon>Ostariophysi</taxon>
        <taxon>Cypriniformes</taxon>
        <taxon>Cyprinidae</taxon>
        <taxon>Cyprininae</taxon>
        <taxon>Cyprinus</taxon>
    </lineage>
</organism>
<accession>A0A8C1F296</accession>
<dbReference type="PANTHER" id="PTHR45784">
    <property type="entry name" value="C-TYPE LECTIN DOMAIN FAMILY 20 MEMBER A-RELATED"/>
    <property type="match status" value="1"/>
</dbReference>
<dbReference type="GeneTree" id="ENSGT01120000275183"/>